<dbReference type="GO" id="GO:0004843">
    <property type="term" value="F:cysteine-type deubiquitinase activity"/>
    <property type="evidence" value="ECO:0007669"/>
    <property type="project" value="UniProtKB-EC"/>
</dbReference>
<evidence type="ECO:0000313" key="11">
    <source>
        <dbReference type="Proteomes" id="UP000183365"/>
    </source>
</evidence>
<dbReference type="SUPFAM" id="SSF54001">
    <property type="entry name" value="Cysteine proteinases"/>
    <property type="match status" value="1"/>
</dbReference>
<dbReference type="Pfam" id="PF00443">
    <property type="entry name" value="UCH"/>
    <property type="match status" value="1"/>
</dbReference>
<evidence type="ECO:0000256" key="1">
    <source>
        <dbReference type="ARBA" id="ARBA00000707"/>
    </source>
</evidence>
<dbReference type="PANTHER" id="PTHR21646">
    <property type="entry name" value="UBIQUITIN CARBOXYL-TERMINAL HYDROLASE"/>
    <property type="match status" value="1"/>
</dbReference>
<evidence type="ECO:0000256" key="8">
    <source>
        <dbReference type="SAM" id="MobiDB-lite"/>
    </source>
</evidence>
<dbReference type="GO" id="GO:0006508">
    <property type="term" value="P:proteolysis"/>
    <property type="evidence" value="ECO:0007669"/>
    <property type="project" value="UniProtKB-KW"/>
</dbReference>
<dbReference type="InterPro" id="IPR038765">
    <property type="entry name" value="Papain-like_cys_pep_sf"/>
</dbReference>
<dbReference type="PANTHER" id="PTHR21646:SF95">
    <property type="entry name" value="UBIQUITIN CARBOXYL-TERMINAL HYDROLASE 4-RELATED"/>
    <property type="match status" value="1"/>
</dbReference>
<organism evidence="10 11">
    <name type="scientific">Hanseniaspora guilliermondii</name>
    <dbReference type="NCBI Taxonomy" id="56406"/>
    <lineage>
        <taxon>Eukaryota</taxon>
        <taxon>Fungi</taxon>
        <taxon>Dikarya</taxon>
        <taxon>Ascomycota</taxon>
        <taxon>Saccharomycotina</taxon>
        <taxon>Saccharomycetes</taxon>
        <taxon>Saccharomycodales</taxon>
        <taxon>Saccharomycodaceae</taxon>
        <taxon>Hanseniaspora</taxon>
    </lineage>
</organism>
<dbReference type="Gene3D" id="3.90.70.10">
    <property type="entry name" value="Cysteine proteinases"/>
    <property type="match status" value="1"/>
</dbReference>
<dbReference type="PROSITE" id="PS00973">
    <property type="entry name" value="USP_2"/>
    <property type="match status" value="1"/>
</dbReference>
<evidence type="ECO:0000256" key="2">
    <source>
        <dbReference type="ARBA" id="ARBA00009085"/>
    </source>
</evidence>
<dbReference type="InterPro" id="IPR018200">
    <property type="entry name" value="USP_CS"/>
</dbReference>
<dbReference type="EMBL" id="FQNF01000004">
    <property type="protein sequence ID" value="SGZ38132.1"/>
    <property type="molecule type" value="Genomic_DNA"/>
</dbReference>
<gene>
    <name evidence="10" type="ORF">HGUI_00332</name>
</gene>
<keyword evidence="11" id="KW-1185">Reference proteome</keyword>
<keyword evidence="7" id="KW-0788">Thiol protease</keyword>
<name>A0A1L0AX30_9ASCO</name>
<reference evidence="11" key="1">
    <citation type="submission" date="2016-11" db="EMBL/GenBank/DDBJ databases">
        <authorList>
            <person name="Guldener U."/>
        </authorList>
    </citation>
    <scope>NUCLEOTIDE SEQUENCE [LARGE SCALE GENOMIC DNA]</scope>
</reference>
<comment type="similarity">
    <text evidence="2">Belongs to the peptidase C19 family.</text>
</comment>
<dbReference type="InterPro" id="IPR001394">
    <property type="entry name" value="Peptidase_C19_UCH"/>
</dbReference>
<sequence length="909" mass="105640">MMVQSIHELNHQSDQDVNTIYEKISQQANKDPTKLFLLLTDQVAICISNMKLFYREVEVYIKKNYTLKDLLETKVIKSHDIIVYYKNCKMSAKMIENLGEIEKKYNFKERKSEIQSLLQLALNDREKWYKPIYSMCLKFLKDKQFESQTITISKLKQMNTYEINERDLINLLDMPIETVQLQIWNVIKRSGLSHSGGSPQVVPKLVNWDLEEPDSWSNAQMELKTGLREFLYERLERKRNGFSDIYFYIIFLQSYTNQNLNNAREQILKWTSQIVRDLTNASFMNDVERINEMNIKLVITNFTVDSFTSKYGSFDHLLSNKKTTLIKKNLGTASHKLSVLNLEDSKSDSSLSKPLIPPPPPPNHTPMNLKPVLLKSEVSSELKYVIPPIPSAPKLSISNSKNDSIYLKRRPPPPPINPQNVLHNKSTLQGSSIQTCEDESSVRYDNLNDIFKNIEPVPTNKRLSQSLSNQEIQEKTFSKKIQYPELDKVDKAKSLETNSKLSNWKIFNRPGSSKTDLLDEGFHLDHHAKLETGLVNLGNSCYLNTIVQCLISYGNLTDVIIYKNSTIKKFVNYNSKFGSKGDVVNKYIELLEMIYKQTKLNSLKKNGKPISPMNFKISCGLKNECFNNFKQQDGQEFLQFLLDILHEDLNNYDPSLKPLPELTEKQEEQRERLPMRLAAAIEWENFFAYNLSIIAKNFMGQYASRLQCLVCNRTSTTYQTFSLLSLPIPVLNKASKDNVSIYDCLLNFLKLEKLKPSDYWKCSHCKKHQPSTKKIIITRFPRNLIIHFKRFDNNLRKTNVLVTYPSKLDLNYFYYDNDKNNYQVDEWPEDLPNRDKELMLQTDKAFQYELKAVAKHQGTLTGGHYTSIVKKNDGNWKLFDDEKIKKVSGETGYINKDAYILFYSLMINE</sequence>
<dbReference type="VEuPathDB" id="FungiDB:HGUI_00332"/>
<dbReference type="GO" id="GO:0016579">
    <property type="term" value="P:protein deubiquitination"/>
    <property type="evidence" value="ECO:0007669"/>
    <property type="project" value="InterPro"/>
</dbReference>
<dbReference type="InterPro" id="IPR050185">
    <property type="entry name" value="Ub_carboxyl-term_hydrolase"/>
</dbReference>
<dbReference type="AlphaFoldDB" id="A0A1L0AX30"/>
<keyword evidence="6" id="KW-0378">Hydrolase</keyword>
<comment type="catalytic activity">
    <reaction evidence="1">
        <text>Thiol-dependent hydrolysis of ester, thioester, amide, peptide and isopeptide bonds formed by the C-terminal Gly of ubiquitin (a 76-residue protein attached to proteins as an intracellular targeting signal).</text>
        <dbReference type="EC" id="3.4.19.12"/>
    </reaction>
</comment>
<proteinExistence type="inferred from homology"/>
<accession>A0A1L0AX30</accession>
<keyword evidence="4" id="KW-0645">Protease</keyword>
<keyword evidence="5" id="KW-0833">Ubl conjugation pathway</keyword>
<dbReference type="InterPro" id="IPR028889">
    <property type="entry name" value="USP"/>
</dbReference>
<evidence type="ECO:0000256" key="6">
    <source>
        <dbReference type="ARBA" id="ARBA00022801"/>
    </source>
</evidence>
<feature type="region of interest" description="Disordered" evidence="8">
    <location>
        <begin position="345"/>
        <end position="367"/>
    </location>
</feature>
<dbReference type="OrthoDB" id="3971384at2759"/>
<evidence type="ECO:0000256" key="4">
    <source>
        <dbReference type="ARBA" id="ARBA00022670"/>
    </source>
</evidence>
<evidence type="ECO:0000256" key="7">
    <source>
        <dbReference type="ARBA" id="ARBA00022807"/>
    </source>
</evidence>
<evidence type="ECO:0000259" key="9">
    <source>
        <dbReference type="PROSITE" id="PS50235"/>
    </source>
</evidence>
<feature type="domain" description="USP" evidence="9">
    <location>
        <begin position="532"/>
        <end position="906"/>
    </location>
</feature>
<evidence type="ECO:0000313" key="10">
    <source>
        <dbReference type="EMBL" id="SGZ38132.1"/>
    </source>
</evidence>
<dbReference type="PROSITE" id="PS50235">
    <property type="entry name" value="USP_3"/>
    <property type="match status" value="1"/>
</dbReference>
<dbReference type="CDD" id="cd02674">
    <property type="entry name" value="Peptidase_C19R"/>
    <property type="match status" value="1"/>
</dbReference>
<protein>
    <recommendedName>
        <fullName evidence="3">ubiquitinyl hydrolase 1</fullName>
        <ecNumber evidence="3">3.4.19.12</ecNumber>
    </recommendedName>
</protein>
<feature type="compositionally biased region" description="Pro residues" evidence="8">
    <location>
        <begin position="355"/>
        <end position="364"/>
    </location>
</feature>
<evidence type="ECO:0000256" key="5">
    <source>
        <dbReference type="ARBA" id="ARBA00022786"/>
    </source>
</evidence>
<dbReference type="EC" id="3.4.19.12" evidence="3"/>
<evidence type="ECO:0000256" key="3">
    <source>
        <dbReference type="ARBA" id="ARBA00012759"/>
    </source>
</evidence>
<dbReference type="Proteomes" id="UP000183365">
    <property type="component" value="Unassembled WGS sequence"/>
</dbReference>